<comment type="caution">
    <text evidence="4">The sequence shown here is derived from an EMBL/GenBank/DDBJ whole genome shotgun (WGS) entry which is preliminary data.</text>
</comment>
<reference evidence="4 5" key="1">
    <citation type="submission" date="2020-08" db="EMBL/GenBank/DDBJ databases">
        <title>Genomic Encyclopedia of Type Strains, Phase III (KMG-III): the genomes of soil and plant-associated and newly described type strains.</title>
        <authorList>
            <person name="Whitman W."/>
        </authorList>
    </citation>
    <scope>NUCLEOTIDE SEQUENCE [LARGE SCALE GENOMIC DNA]</scope>
    <source>
        <strain evidence="4 5">CECT 7247</strain>
    </source>
</reference>
<name>A0ABR6GPB6_9BURK</name>
<keyword evidence="3" id="KW-1133">Transmembrane helix</keyword>
<evidence type="ECO:0000313" key="5">
    <source>
        <dbReference type="Proteomes" id="UP000574369"/>
    </source>
</evidence>
<evidence type="ECO:0000256" key="1">
    <source>
        <dbReference type="SAM" id="Coils"/>
    </source>
</evidence>
<evidence type="ECO:0000256" key="3">
    <source>
        <dbReference type="SAM" id="Phobius"/>
    </source>
</evidence>
<accession>A0ABR6GPB6</accession>
<evidence type="ECO:0000256" key="2">
    <source>
        <dbReference type="SAM" id="MobiDB-lite"/>
    </source>
</evidence>
<proteinExistence type="predicted"/>
<keyword evidence="1" id="KW-0175">Coiled coil</keyword>
<gene>
    <name evidence="4" type="ORF">FHS28_001331</name>
</gene>
<feature type="compositionally biased region" description="Polar residues" evidence="2">
    <location>
        <begin position="121"/>
        <end position="131"/>
    </location>
</feature>
<dbReference type="Proteomes" id="UP000574369">
    <property type="component" value="Unassembled WGS sequence"/>
</dbReference>
<feature type="transmembrane region" description="Helical" evidence="3">
    <location>
        <begin position="12"/>
        <end position="35"/>
    </location>
</feature>
<sequence length="236" mass="26000">MPATQTFGPEMGILDLIASVTGSLAWPGLIGFAIYTYRKPITRLLVGTSRMIRRMNSVKWGEFEMANRAFQEAKEAVQEKADVVEEQISEARPDEVASLVRELTELKLQAARIEAAQSALTTAKSVPSNEASGDDARQTSARQHNDLHAQTGRYIRTMVTALDGPQRVLGMAVEDLKLAITALLDDLDMGKAMDLQAAGLLDEEFRPTPRLFTRTRAIAQIMRSRQRSGSPAVDKQ</sequence>
<keyword evidence="3" id="KW-0472">Membrane</keyword>
<organism evidence="4 5">
    <name type="scientific">Roseateles terrae</name>
    <dbReference type="NCBI Taxonomy" id="431060"/>
    <lineage>
        <taxon>Bacteria</taxon>
        <taxon>Pseudomonadati</taxon>
        <taxon>Pseudomonadota</taxon>
        <taxon>Betaproteobacteria</taxon>
        <taxon>Burkholderiales</taxon>
        <taxon>Sphaerotilaceae</taxon>
        <taxon>Roseateles</taxon>
    </lineage>
</organism>
<evidence type="ECO:0000313" key="4">
    <source>
        <dbReference type="EMBL" id="MBB3193946.1"/>
    </source>
</evidence>
<keyword evidence="5" id="KW-1185">Reference proteome</keyword>
<dbReference type="EMBL" id="JACHXO010000002">
    <property type="protein sequence ID" value="MBB3193946.1"/>
    <property type="molecule type" value="Genomic_DNA"/>
</dbReference>
<protein>
    <submittedName>
        <fullName evidence="4">Uncharacterized protein</fullName>
    </submittedName>
</protein>
<dbReference type="RefSeq" id="WP_184294304.1">
    <property type="nucleotide sequence ID" value="NZ_JACHXO010000002.1"/>
</dbReference>
<keyword evidence="3" id="KW-0812">Transmembrane</keyword>
<feature type="coiled-coil region" evidence="1">
    <location>
        <begin position="66"/>
        <end position="116"/>
    </location>
</feature>
<feature type="region of interest" description="Disordered" evidence="2">
    <location>
        <begin position="121"/>
        <end position="149"/>
    </location>
</feature>